<reference evidence="3 4" key="1">
    <citation type="submission" date="2023-07" db="EMBL/GenBank/DDBJ databases">
        <title>Sequencing the genomes of 1000 actinobacteria strains.</title>
        <authorList>
            <person name="Klenk H.-P."/>
        </authorList>
    </citation>
    <scope>NUCLEOTIDE SEQUENCE [LARGE SCALE GENOMIC DNA]</scope>
    <source>
        <strain evidence="3 4">DSM 14555</strain>
    </source>
</reference>
<dbReference type="RefSeq" id="WP_309800003.1">
    <property type="nucleotide sequence ID" value="NZ_BAAAHY010000004.1"/>
</dbReference>
<comment type="caution">
    <text evidence="3">The sequence shown here is derived from an EMBL/GenBank/DDBJ whole genome shotgun (WGS) entry which is preliminary data.</text>
</comment>
<feature type="transmembrane region" description="Helical" evidence="1">
    <location>
        <begin position="44"/>
        <end position="67"/>
    </location>
</feature>
<dbReference type="InterPro" id="IPR012429">
    <property type="entry name" value="HGSNAT_cat"/>
</dbReference>
<organism evidence="3 4">
    <name type="scientific">Arthrobacter russicus</name>
    <dbReference type="NCBI Taxonomy" id="172040"/>
    <lineage>
        <taxon>Bacteria</taxon>
        <taxon>Bacillati</taxon>
        <taxon>Actinomycetota</taxon>
        <taxon>Actinomycetes</taxon>
        <taxon>Micrococcales</taxon>
        <taxon>Micrococcaceae</taxon>
        <taxon>Arthrobacter</taxon>
    </lineage>
</organism>
<dbReference type="Pfam" id="PF07786">
    <property type="entry name" value="HGSNAT_cat"/>
    <property type="match status" value="1"/>
</dbReference>
<feature type="transmembrane region" description="Helical" evidence="1">
    <location>
        <begin position="212"/>
        <end position="232"/>
    </location>
</feature>
<feature type="transmembrane region" description="Helical" evidence="1">
    <location>
        <begin position="106"/>
        <end position="125"/>
    </location>
</feature>
<proteinExistence type="predicted"/>
<feature type="transmembrane region" description="Helical" evidence="1">
    <location>
        <begin position="132"/>
        <end position="151"/>
    </location>
</feature>
<protein>
    <submittedName>
        <fullName evidence="3">Membrane protein</fullName>
    </submittedName>
</protein>
<evidence type="ECO:0000313" key="4">
    <source>
        <dbReference type="Proteomes" id="UP001185069"/>
    </source>
</evidence>
<feature type="transmembrane region" description="Helical" evidence="1">
    <location>
        <begin position="79"/>
        <end position="100"/>
    </location>
</feature>
<evidence type="ECO:0000259" key="2">
    <source>
        <dbReference type="Pfam" id="PF07786"/>
    </source>
</evidence>
<name>A0ABU1JE87_9MICC</name>
<feature type="transmembrane region" description="Helical" evidence="1">
    <location>
        <begin position="320"/>
        <end position="344"/>
    </location>
</feature>
<feature type="transmembrane region" description="Helical" evidence="1">
    <location>
        <begin position="290"/>
        <end position="308"/>
    </location>
</feature>
<dbReference type="EMBL" id="JAVDQF010000001">
    <property type="protein sequence ID" value="MDR6270738.1"/>
    <property type="molecule type" value="Genomic_DNA"/>
</dbReference>
<keyword evidence="1" id="KW-1133">Transmembrane helix</keyword>
<feature type="transmembrane region" description="Helical" evidence="1">
    <location>
        <begin position="183"/>
        <end position="205"/>
    </location>
</feature>
<keyword evidence="1" id="KW-0812">Transmembrane</keyword>
<feature type="transmembrane region" description="Helical" evidence="1">
    <location>
        <begin position="350"/>
        <end position="369"/>
    </location>
</feature>
<evidence type="ECO:0000256" key="1">
    <source>
        <dbReference type="SAM" id="Phobius"/>
    </source>
</evidence>
<gene>
    <name evidence="3" type="ORF">JOE69_002976</name>
</gene>
<sequence>MPDRSNGTSSRLAGVDAARGLALIGMIAAHVLPLYDGQTAEPTLAGLVFSGRSSALFAVLAGLSLGLMTGGSQRHRGKLFSADLRGITARAMVLFGIGLTMGLWDVNVAIILCQYALLFLLLLPFTTLGPRVLYPLAFGWLALSPVLAFPLRAGLWQSMGAEAVTDGNPCWLNLFTPSFLPDLLLTGTYPAFQWLGYLLLGLALARSDLGKLRLAWTMLAGGVLVAVASRLISDLLPYSGGGLAALRRTAEGSEFYLEPLLYVRSPAERQDESWWWLTVSTPHSGSPFDLLGTAGTALAVIGGFLLLARRLRPLVLPFAVIGRIPLTLYVGHVGVLALLTFAAVEYLPEELFWLILAGSLLLGIGYYLWGRRGPLESLLGTVAGIARGNEEAPRASRHRALR</sequence>
<keyword evidence="4" id="KW-1185">Reference proteome</keyword>
<keyword evidence="1" id="KW-0472">Membrane</keyword>
<evidence type="ECO:0000313" key="3">
    <source>
        <dbReference type="EMBL" id="MDR6270738.1"/>
    </source>
</evidence>
<feature type="domain" description="Heparan-alpha-glucosaminide N-acetyltransferase catalytic" evidence="2">
    <location>
        <begin position="11"/>
        <end position="209"/>
    </location>
</feature>
<feature type="transmembrane region" description="Helical" evidence="1">
    <location>
        <begin position="12"/>
        <end position="32"/>
    </location>
</feature>
<dbReference type="Proteomes" id="UP001185069">
    <property type="component" value="Unassembled WGS sequence"/>
</dbReference>
<accession>A0ABU1JE87</accession>